<accession>A0A316G5L0</accession>
<comment type="caution">
    <text evidence="2">The sequence shown here is derived from an EMBL/GenBank/DDBJ whole genome shotgun (WGS) entry which is preliminary data.</text>
</comment>
<gene>
    <name evidence="2" type="ORF">C8D95_105309</name>
</gene>
<protein>
    <recommendedName>
        <fullName evidence="4">Citrate transporter</fullName>
    </recommendedName>
</protein>
<keyword evidence="1" id="KW-1133">Transmembrane helix</keyword>
<dbReference type="Proteomes" id="UP000245390">
    <property type="component" value="Unassembled WGS sequence"/>
</dbReference>
<keyword evidence="3" id="KW-1185">Reference proteome</keyword>
<organism evidence="2 3">
    <name type="scientific">Silicimonas algicola</name>
    <dbReference type="NCBI Taxonomy" id="1826607"/>
    <lineage>
        <taxon>Bacteria</taxon>
        <taxon>Pseudomonadati</taxon>
        <taxon>Pseudomonadota</taxon>
        <taxon>Alphaproteobacteria</taxon>
        <taxon>Rhodobacterales</taxon>
        <taxon>Paracoccaceae</taxon>
    </lineage>
</organism>
<reference evidence="2 3" key="1">
    <citation type="submission" date="2018-05" db="EMBL/GenBank/DDBJ databases">
        <title>Genomic Encyclopedia of Type Strains, Phase IV (KMG-IV): sequencing the most valuable type-strain genomes for metagenomic binning, comparative biology and taxonomic classification.</title>
        <authorList>
            <person name="Goeker M."/>
        </authorList>
    </citation>
    <scope>NUCLEOTIDE SEQUENCE [LARGE SCALE GENOMIC DNA]</scope>
    <source>
        <strain evidence="2 3">DSM 103371</strain>
    </source>
</reference>
<evidence type="ECO:0000313" key="2">
    <source>
        <dbReference type="EMBL" id="PWK56241.1"/>
    </source>
</evidence>
<evidence type="ECO:0000313" key="3">
    <source>
        <dbReference type="Proteomes" id="UP000245390"/>
    </source>
</evidence>
<proteinExistence type="predicted"/>
<keyword evidence="1" id="KW-0472">Membrane</keyword>
<keyword evidence="1" id="KW-0812">Transmembrane</keyword>
<dbReference type="RefSeq" id="WP_241239715.1">
    <property type="nucleotide sequence ID" value="NZ_CP034588.1"/>
</dbReference>
<dbReference type="EMBL" id="QGGV01000005">
    <property type="protein sequence ID" value="PWK56241.1"/>
    <property type="molecule type" value="Genomic_DNA"/>
</dbReference>
<sequence length="65" mass="6981">MTTELMLIFVVLGAVFVLLIWGRIRYDLVAFSALIVATAIGLVPTDEMFSGFGHSAVAIIALVLI</sequence>
<evidence type="ECO:0000256" key="1">
    <source>
        <dbReference type="SAM" id="Phobius"/>
    </source>
</evidence>
<feature type="transmembrane region" description="Helical" evidence="1">
    <location>
        <begin position="28"/>
        <end position="45"/>
    </location>
</feature>
<evidence type="ECO:0008006" key="4">
    <source>
        <dbReference type="Google" id="ProtNLM"/>
    </source>
</evidence>
<dbReference type="AlphaFoldDB" id="A0A316G5L0"/>
<name>A0A316G5L0_9RHOB</name>
<feature type="transmembrane region" description="Helical" evidence="1">
    <location>
        <begin position="6"/>
        <end position="21"/>
    </location>
</feature>